<evidence type="ECO:0000313" key="2">
    <source>
        <dbReference type="EMBL" id="QLQ80308.1"/>
    </source>
</evidence>
<feature type="compositionally biased region" description="Polar residues" evidence="1">
    <location>
        <begin position="162"/>
        <end position="171"/>
    </location>
</feature>
<evidence type="ECO:0008006" key="4">
    <source>
        <dbReference type="Google" id="ProtNLM"/>
    </source>
</evidence>
<dbReference type="AlphaFoldDB" id="A0A7H9HRD2"/>
<name>A0A7H9HRD2_9SACH</name>
<dbReference type="Proteomes" id="UP000510647">
    <property type="component" value="Chromosome 4"/>
</dbReference>
<organism evidence="2 3">
    <name type="scientific">Torulaspora globosa</name>
    <dbReference type="NCBI Taxonomy" id="48254"/>
    <lineage>
        <taxon>Eukaryota</taxon>
        <taxon>Fungi</taxon>
        <taxon>Dikarya</taxon>
        <taxon>Ascomycota</taxon>
        <taxon>Saccharomycotina</taxon>
        <taxon>Saccharomycetes</taxon>
        <taxon>Saccharomycetales</taxon>
        <taxon>Saccharomycetaceae</taxon>
        <taxon>Torulaspora</taxon>
    </lineage>
</organism>
<feature type="compositionally biased region" description="Basic residues" evidence="1">
    <location>
        <begin position="441"/>
        <end position="457"/>
    </location>
</feature>
<feature type="compositionally biased region" description="Acidic residues" evidence="1">
    <location>
        <begin position="410"/>
        <end position="421"/>
    </location>
</feature>
<reference evidence="2 3" key="1">
    <citation type="submission" date="2020-06" db="EMBL/GenBank/DDBJ databases">
        <title>The yeast mating-type switching endonuclease HO is a domesticated member of an unorthodox homing genetic element family.</title>
        <authorList>
            <person name="Coughlan A.Y."/>
            <person name="Lombardi L."/>
            <person name="Braun-Galleani S."/>
            <person name="Martos A.R."/>
            <person name="Galeote V."/>
            <person name="Bigey F."/>
            <person name="Dequin S."/>
            <person name="Byrne K.P."/>
            <person name="Wolfe K.H."/>
        </authorList>
    </citation>
    <scope>NUCLEOTIDE SEQUENCE [LARGE SCALE GENOMIC DNA]</scope>
    <source>
        <strain evidence="2 3">CBS2947</strain>
    </source>
</reference>
<feature type="compositionally biased region" description="Basic and acidic residues" evidence="1">
    <location>
        <begin position="172"/>
        <end position="181"/>
    </location>
</feature>
<feature type="region of interest" description="Disordered" evidence="1">
    <location>
        <begin position="110"/>
        <end position="138"/>
    </location>
</feature>
<protein>
    <recommendedName>
        <fullName evidence="4">Protein NBA1</fullName>
    </recommendedName>
</protein>
<evidence type="ECO:0000256" key="1">
    <source>
        <dbReference type="SAM" id="MobiDB-lite"/>
    </source>
</evidence>
<feature type="region of interest" description="Disordered" evidence="1">
    <location>
        <begin position="277"/>
        <end position="305"/>
    </location>
</feature>
<proteinExistence type="predicted"/>
<feature type="compositionally biased region" description="Polar residues" evidence="1">
    <location>
        <begin position="395"/>
        <end position="407"/>
    </location>
</feature>
<evidence type="ECO:0000313" key="3">
    <source>
        <dbReference type="Proteomes" id="UP000510647"/>
    </source>
</evidence>
<keyword evidence="3" id="KW-1185">Reference proteome</keyword>
<feature type="compositionally biased region" description="Polar residues" evidence="1">
    <location>
        <begin position="333"/>
        <end position="359"/>
    </location>
</feature>
<feature type="region of interest" description="Disordered" evidence="1">
    <location>
        <begin position="159"/>
        <end position="188"/>
    </location>
</feature>
<dbReference type="EMBL" id="CP059270">
    <property type="protein sequence ID" value="QLQ80308.1"/>
    <property type="molecule type" value="Genomic_DNA"/>
</dbReference>
<feature type="region of interest" description="Disordered" evidence="1">
    <location>
        <begin position="323"/>
        <end position="458"/>
    </location>
</feature>
<feature type="compositionally biased region" description="Basic and acidic residues" evidence="1">
    <location>
        <begin position="42"/>
        <end position="56"/>
    </location>
</feature>
<gene>
    <name evidence="2" type="ORF">HG537_0D03090</name>
</gene>
<dbReference type="OrthoDB" id="4067583at2759"/>
<accession>A0A7H9HRD2</accession>
<feature type="region of interest" description="Disordered" evidence="1">
    <location>
        <begin position="42"/>
        <end position="65"/>
    </location>
</feature>
<sequence>MSGEGSSKVMLNNKRLSAMIDSLQKEDIESELLKIGKPVSAKKNDQFELPHEEISDSRNSSPSKLFRSPAGLVSLYSAEKRSSMLSDYSGVVHEGIGISYVVQNQSKRINETEDHPDLPALPSVETLGTNDDFNDKAESKLSSDDLVIKTVPNAKPVERLSSAYSKTSRVSDMTERDRNENIEPNNSLRLLSINKHRLAPSSVGSGNLASESGSSSYNHLRNYEKQSAVLEPPVSQTEDSQETYSAKNLENSYISDDASIVTSIIPPLSTTVRENQEGIKPVRSETASYNPTVPPRSKNRPRSRLFIRDTLDDIENQLMAQMRDPLPDEKSASAVTRSSTNTNHSDAYFSATSHQNTAEDNTRKQSEDPDDFNDDIYLERPLPKVPSPVRRDSTIRAQDTTQHSAQQPAFDDDDDMYEDIDVTVNLDTDNNEDKRSTTKTSRIKPSPKKKQAKKKKQELRSFDIDTLTQLLNVTKGTLIGSEFSNLGMKIEEKRALERLVDSLSRLTADMVLDPDRYEEGLRRLDKATKALEGF</sequence>